<proteinExistence type="predicted"/>
<name>A0A6M3M0F5_9ZZZZ</name>
<organism evidence="1">
    <name type="scientific">viral metagenome</name>
    <dbReference type="NCBI Taxonomy" id="1070528"/>
    <lineage>
        <taxon>unclassified sequences</taxon>
        <taxon>metagenomes</taxon>
        <taxon>organismal metagenomes</taxon>
    </lineage>
</organism>
<accession>A0A6M3M0F5</accession>
<dbReference type="EMBL" id="MT143662">
    <property type="protein sequence ID" value="QJA99679.1"/>
    <property type="molecule type" value="Genomic_DNA"/>
</dbReference>
<evidence type="ECO:0000313" key="1">
    <source>
        <dbReference type="EMBL" id="QJA99679.1"/>
    </source>
</evidence>
<dbReference type="AlphaFoldDB" id="A0A6M3M0F5"/>
<sequence>MSVPKKSKIRPVGILKANRAKKAHIHKIIIEECGGCDIPYIINARSVLLYDPRLTAEELIASINVLKDSITLRRQLSQETVTTPIKIKE</sequence>
<gene>
    <name evidence="1" type="ORF">MM171A00921_0011</name>
</gene>
<protein>
    <submittedName>
        <fullName evidence="1">Uncharacterized protein</fullName>
    </submittedName>
</protein>
<reference evidence="1" key="1">
    <citation type="submission" date="2020-03" db="EMBL/GenBank/DDBJ databases">
        <title>The deep terrestrial virosphere.</title>
        <authorList>
            <person name="Holmfeldt K."/>
            <person name="Nilsson E."/>
            <person name="Simone D."/>
            <person name="Lopez-Fernandez M."/>
            <person name="Wu X."/>
            <person name="de Brujin I."/>
            <person name="Lundin D."/>
            <person name="Andersson A."/>
            <person name="Bertilsson S."/>
            <person name="Dopson M."/>
        </authorList>
    </citation>
    <scope>NUCLEOTIDE SEQUENCE</scope>
    <source>
        <strain evidence="1">MM171A00921</strain>
    </source>
</reference>